<name>A0A974W0A1_9NOCA</name>
<sequence>MRKHTVTKQWSTKFSRNQYRIKVEGFSTSLMFSESELAVLADNIHQALGGTTNDSINHR</sequence>
<dbReference type="Proteomes" id="UP000662986">
    <property type="component" value="Chromosome"/>
</dbReference>
<dbReference type="RefSeq" id="WP_206005454.1">
    <property type="nucleotide sequence ID" value="NZ_CP070619.1"/>
</dbReference>
<organism evidence="1 2">
    <name type="scientific">Rhodococcus pseudokoreensis</name>
    <dbReference type="NCBI Taxonomy" id="2811421"/>
    <lineage>
        <taxon>Bacteria</taxon>
        <taxon>Bacillati</taxon>
        <taxon>Actinomycetota</taxon>
        <taxon>Actinomycetes</taxon>
        <taxon>Mycobacteriales</taxon>
        <taxon>Nocardiaceae</taxon>
        <taxon>Rhodococcus</taxon>
    </lineage>
</organism>
<evidence type="ECO:0008006" key="3">
    <source>
        <dbReference type="Google" id="ProtNLM"/>
    </source>
</evidence>
<keyword evidence="2" id="KW-1185">Reference proteome</keyword>
<evidence type="ECO:0000313" key="2">
    <source>
        <dbReference type="Proteomes" id="UP000662986"/>
    </source>
</evidence>
<reference evidence="1 2" key="1">
    <citation type="journal article" date="2021" name="Microbiol. Resour. Announc.">
        <title>Complete Genome Sequences of Two Rhodococcus sp. Strains with Large and Linear Chromosomes, Isolated from Apple Rhizosphere.</title>
        <authorList>
            <person name="Benning S."/>
            <person name="Brugnone N."/>
            <person name="Siani R."/>
            <person name="Kublik S."/>
            <person name="Schloter M."/>
            <person name="Rad V."/>
        </authorList>
    </citation>
    <scope>NUCLEOTIDE SEQUENCE [LARGE SCALE GENOMIC DNA]</scope>
    <source>
        <strain evidence="1 2">R79</strain>
    </source>
</reference>
<proteinExistence type="predicted"/>
<dbReference type="EMBL" id="CP070619">
    <property type="protein sequence ID" value="QSE88918.1"/>
    <property type="molecule type" value="Genomic_DNA"/>
</dbReference>
<protein>
    <recommendedName>
        <fullName evidence="3">DUF1508 domain-containing protein</fullName>
    </recommendedName>
</protein>
<gene>
    <name evidence="1" type="ORF">JWS13_10020</name>
</gene>
<reference evidence="1 2" key="2">
    <citation type="journal article" date="2022" name="Arch. Microbiol.">
        <title>Rhodococcus pseudokoreensis sp. nov. isolated from the rhizosphere of young M26 apple rootstocks.</title>
        <authorList>
            <person name="Kampfer P."/>
            <person name="Glaeser S.P."/>
            <person name="Blom J."/>
            <person name="Wolf J."/>
            <person name="Benning S."/>
            <person name="Schloter M."/>
            <person name="Neumann-Schaal M."/>
        </authorList>
    </citation>
    <scope>NUCLEOTIDE SEQUENCE [LARGE SCALE GENOMIC DNA]</scope>
    <source>
        <strain evidence="1 2">R79</strain>
    </source>
</reference>
<evidence type="ECO:0000313" key="1">
    <source>
        <dbReference type="EMBL" id="QSE88918.1"/>
    </source>
</evidence>
<accession>A0A974W0A1</accession>